<evidence type="ECO:0000256" key="6">
    <source>
        <dbReference type="SAM" id="Phobius"/>
    </source>
</evidence>
<dbReference type="Gene3D" id="1.20.140.150">
    <property type="match status" value="1"/>
</dbReference>
<dbReference type="Proteomes" id="UP000699462">
    <property type="component" value="Unassembled WGS sequence"/>
</dbReference>
<evidence type="ECO:0000256" key="5">
    <source>
        <dbReference type="SAM" id="MobiDB-lite"/>
    </source>
</evidence>
<feature type="transmembrane region" description="Helical" evidence="6">
    <location>
        <begin position="89"/>
        <end position="113"/>
    </location>
</feature>
<comment type="subcellular location">
    <subcellularLocation>
        <location evidence="1">Membrane</location>
        <topology evidence="1">Multi-pass membrane protein</topology>
    </subcellularLocation>
</comment>
<gene>
    <name evidence="7" type="ORF">P879_04462</name>
</gene>
<evidence type="ECO:0000313" key="8">
    <source>
        <dbReference type="Proteomes" id="UP000699462"/>
    </source>
</evidence>
<dbReference type="EMBL" id="JTDF01000647">
    <property type="protein sequence ID" value="KAF8571205.1"/>
    <property type="molecule type" value="Genomic_DNA"/>
</dbReference>
<proteinExistence type="predicted"/>
<dbReference type="PANTHER" id="PTHR21284:SF12">
    <property type="entry name" value="EG:80H7.2 PROTEIN"/>
    <property type="match status" value="1"/>
</dbReference>
<reference evidence="7 8" key="1">
    <citation type="submission" date="2019-07" db="EMBL/GenBank/DDBJ databases">
        <title>Annotation for the trematode Paragonimus westermani.</title>
        <authorList>
            <person name="Choi Y.-J."/>
        </authorList>
    </citation>
    <scope>NUCLEOTIDE SEQUENCE [LARGE SCALE GENOMIC DNA]</scope>
    <source>
        <strain evidence="7">180907_Pwestermani</strain>
    </source>
</reference>
<evidence type="ECO:0000313" key="7">
    <source>
        <dbReference type="EMBL" id="KAF8571205.1"/>
    </source>
</evidence>
<feature type="region of interest" description="Disordered" evidence="5">
    <location>
        <begin position="263"/>
        <end position="291"/>
    </location>
</feature>
<evidence type="ECO:0000256" key="2">
    <source>
        <dbReference type="ARBA" id="ARBA00022692"/>
    </source>
</evidence>
<dbReference type="AlphaFoldDB" id="A0A8T0DTE2"/>
<protein>
    <submittedName>
        <fullName evidence="7">Uncharacterized protein</fullName>
    </submittedName>
</protein>
<dbReference type="InterPro" id="IPR004031">
    <property type="entry name" value="PMP22/EMP/MP20/Claudin"/>
</dbReference>
<keyword evidence="8" id="KW-1185">Reference proteome</keyword>
<comment type="caution">
    <text evidence="7">The sequence shown here is derived from an EMBL/GenBank/DDBJ whole genome shotgun (WGS) entry which is preliminary data.</text>
</comment>
<organism evidence="7 8">
    <name type="scientific">Paragonimus westermani</name>
    <dbReference type="NCBI Taxonomy" id="34504"/>
    <lineage>
        <taxon>Eukaryota</taxon>
        <taxon>Metazoa</taxon>
        <taxon>Spiralia</taxon>
        <taxon>Lophotrochozoa</taxon>
        <taxon>Platyhelminthes</taxon>
        <taxon>Trematoda</taxon>
        <taxon>Digenea</taxon>
        <taxon>Plagiorchiida</taxon>
        <taxon>Troglotremata</taxon>
        <taxon>Troglotrematidae</taxon>
        <taxon>Paragonimus</taxon>
    </lineage>
</organism>
<keyword evidence="3 6" id="KW-1133">Transmembrane helix</keyword>
<accession>A0A8T0DTE2</accession>
<dbReference type="PANTHER" id="PTHR21284">
    <property type="entry name" value="EG:80H7.2 PROTEIN"/>
    <property type="match status" value="1"/>
</dbReference>
<evidence type="ECO:0000256" key="4">
    <source>
        <dbReference type="ARBA" id="ARBA00023136"/>
    </source>
</evidence>
<keyword evidence="4 6" id="KW-0472">Membrane</keyword>
<dbReference type="OrthoDB" id="6140671at2759"/>
<evidence type="ECO:0000256" key="3">
    <source>
        <dbReference type="ARBA" id="ARBA00022989"/>
    </source>
</evidence>
<name>A0A8T0DTE2_9TREM</name>
<feature type="transmembrane region" description="Helical" evidence="6">
    <location>
        <begin position="166"/>
        <end position="190"/>
    </location>
</feature>
<feature type="transmembrane region" description="Helical" evidence="6">
    <location>
        <begin position="12"/>
        <end position="35"/>
    </location>
</feature>
<dbReference type="GO" id="GO:0016020">
    <property type="term" value="C:membrane"/>
    <property type="evidence" value="ECO:0007669"/>
    <property type="project" value="UniProtKB-SubCell"/>
</dbReference>
<dbReference type="Pfam" id="PF13903">
    <property type="entry name" value="Claudin_2"/>
    <property type="match status" value="1"/>
</dbReference>
<evidence type="ECO:0000256" key="1">
    <source>
        <dbReference type="ARBA" id="ARBA00004141"/>
    </source>
</evidence>
<sequence>MKWQEKADSLFSVFLWLTLGAVVTNFVSFVSPFWIQSIPESHSQFERIGLWTACFNGYMRPNDFNKAYFGCYYIYFVEYDNIRDWINPIWLYAVQALSSSGMLMQSLVAFVVLCQTTRSIDLDDVKVTKFNLVGHFYTCITLAASLVAFAVARYDSTWMPYPQFNVLSWSYAVAATSFALTLIAFIVGFLRYLYLDALIEEHNDALLGQQEEMGKSSPPLKSSMPYVRDDHEVFPVDVNDAAENVDQVSEFRNDLMDNERFDDADLRYSQDGRNFEPYRTRLPESRNIRPS</sequence>
<keyword evidence="2 6" id="KW-0812">Transmembrane</keyword>
<feature type="transmembrane region" description="Helical" evidence="6">
    <location>
        <begin position="134"/>
        <end position="154"/>
    </location>
</feature>